<name>A0A2P2JAM8_RHIMU</name>
<protein>
    <submittedName>
        <fullName evidence="1">Uncharacterized protein</fullName>
    </submittedName>
</protein>
<accession>A0A2P2JAM8</accession>
<reference evidence="1" key="1">
    <citation type="submission" date="2018-02" db="EMBL/GenBank/DDBJ databases">
        <title>Rhizophora mucronata_Transcriptome.</title>
        <authorList>
            <person name="Meera S.P."/>
            <person name="Sreeshan A."/>
            <person name="Augustine A."/>
        </authorList>
    </citation>
    <scope>NUCLEOTIDE SEQUENCE</scope>
    <source>
        <tissue evidence="1">Leaf</tissue>
    </source>
</reference>
<evidence type="ECO:0000313" key="1">
    <source>
        <dbReference type="EMBL" id="MBW90519.1"/>
    </source>
</evidence>
<proteinExistence type="predicted"/>
<dbReference type="AlphaFoldDB" id="A0A2P2JAM8"/>
<organism evidence="1">
    <name type="scientific">Rhizophora mucronata</name>
    <name type="common">Asiatic mangrove</name>
    <dbReference type="NCBI Taxonomy" id="61149"/>
    <lineage>
        <taxon>Eukaryota</taxon>
        <taxon>Viridiplantae</taxon>
        <taxon>Streptophyta</taxon>
        <taxon>Embryophyta</taxon>
        <taxon>Tracheophyta</taxon>
        <taxon>Spermatophyta</taxon>
        <taxon>Magnoliopsida</taxon>
        <taxon>eudicotyledons</taxon>
        <taxon>Gunneridae</taxon>
        <taxon>Pentapetalae</taxon>
        <taxon>rosids</taxon>
        <taxon>fabids</taxon>
        <taxon>Malpighiales</taxon>
        <taxon>Rhizophoraceae</taxon>
        <taxon>Rhizophora</taxon>
    </lineage>
</organism>
<sequence>MIIVAWLAYLGVETMFKHFHPIHYTLIVQTYK</sequence>
<dbReference type="EMBL" id="GGEC01010036">
    <property type="protein sequence ID" value="MBW90519.1"/>
    <property type="molecule type" value="Transcribed_RNA"/>
</dbReference>